<dbReference type="InterPro" id="IPR024623">
    <property type="entry name" value="YtxH"/>
</dbReference>
<keyword evidence="1" id="KW-0812">Transmembrane</keyword>
<proteinExistence type="predicted"/>
<dbReference type="STRING" id="947013.SAMN04488109_6134"/>
<dbReference type="OrthoDB" id="679081at2"/>
<feature type="transmembrane region" description="Helical" evidence="1">
    <location>
        <begin position="6"/>
        <end position="26"/>
    </location>
</feature>
<name>A0A1M5WXY7_9BACT</name>
<dbReference type="Pfam" id="PF12732">
    <property type="entry name" value="YtxH"/>
    <property type="match status" value="1"/>
</dbReference>
<keyword evidence="3" id="KW-1185">Reference proteome</keyword>
<dbReference type="EMBL" id="FQWQ01000005">
    <property type="protein sequence ID" value="SHH92469.1"/>
    <property type="molecule type" value="Genomic_DNA"/>
</dbReference>
<dbReference type="RefSeq" id="WP_073142213.1">
    <property type="nucleotide sequence ID" value="NZ_FQWQ01000005.1"/>
</dbReference>
<accession>A0A1M5WXY7</accession>
<sequence>MKTATKVILSVAAAAAAGAMIGMLLAPEKGKDLQAKIRDGAKDWLAEFTSLLHMGKEMAQEARSQGEEALAGLTKGTKALSEKV</sequence>
<keyword evidence="1" id="KW-1133">Transmembrane helix</keyword>
<protein>
    <submittedName>
        <fullName evidence="2">YtxH-like protein</fullName>
    </submittedName>
</protein>
<organism evidence="2 3">
    <name type="scientific">Chryseolinea serpens</name>
    <dbReference type="NCBI Taxonomy" id="947013"/>
    <lineage>
        <taxon>Bacteria</taxon>
        <taxon>Pseudomonadati</taxon>
        <taxon>Bacteroidota</taxon>
        <taxon>Cytophagia</taxon>
        <taxon>Cytophagales</taxon>
        <taxon>Fulvivirgaceae</taxon>
        <taxon>Chryseolinea</taxon>
    </lineage>
</organism>
<evidence type="ECO:0000313" key="2">
    <source>
        <dbReference type="EMBL" id="SHH92469.1"/>
    </source>
</evidence>
<gene>
    <name evidence="2" type="ORF">SAMN04488109_6134</name>
</gene>
<keyword evidence="1" id="KW-0472">Membrane</keyword>
<evidence type="ECO:0000256" key="1">
    <source>
        <dbReference type="SAM" id="Phobius"/>
    </source>
</evidence>
<dbReference type="AlphaFoldDB" id="A0A1M5WXY7"/>
<reference evidence="2 3" key="1">
    <citation type="submission" date="2016-11" db="EMBL/GenBank/DDBJ databases">
        <authorList>
            <person name="Jaros S."/>
            <person name="Januszkiewicz K."/>
            <person name="Wedrychowicz H."/>
        </authorList>
    </citation>
    <scope>NUCLEOTIDE SEQUENCE [LARGE SCALE GENOMIC DNA]</scope>
    <source>
        <strain evidence="2 3">DSM 24574</strain>
    </source>
</reference>
<evidence type="ECO:0000313" key="3">
    <source>
        <dbReference type="Proteomes" id="UP000184212"/>
    </source>
</evidence>
<dbReference type="Proteomes" id="UP000184212">
    <property type="component" value="Unassembled WGS sequence"/>
</dbReference>